<evidence type="ECO:0000313" key="2">
    <source>
        <dbReference type="EMBL" id="GBC60599.1"/>
    </source>
</evidence>
<dbReference type="GO" id="GO:0005507">
    <property type="term" value="F:copper ion binding"/>
    <property type="evidence" value="ECO:0007669"/>
    <property type="project" value="InterPro"/>
</dbReference>
<dbReference type="OrthoDB" id="9801832at2"/>
<reference evidence="3" key="2">
    <citation type="submission" date="2019-01" db="EMBL/GenBank/DDBJ databases">
        <title>Genome sequence of Desulfonema ishimotonii strain Tokyo 01.</title>
        <authorList>
            <person name="Fukui M."/>
        </authorList>
    </citation>
    <scope>NUCLEOTIDE SEQUENCE [LARGE SCALE GENOMIC DNA]</scope>
    <source>
        <strain evidence="3">Tokyo 01</strain>
    </source>
</reference>
<dbReference type="RefSeq" id="WP_124327994.1">
    <property type="nucleotide sequence ID" value="NZ_BEXT01000001.1"/>
</dbReference>
<evidence type="ECO:0000313" key="3">
    <source>
        <dbReference type="Proteomes" id="UP000288096"/>
    </source>
</evidence>
<feature type="domain" description="HMA" evidence="1">
    <location>
        <begin position="2"/>
        <end position="67"/>
    </location>
</feature>
<keyword evidence="3" id="KW-1185">Reference proteome</keyword>
<protein>
    <submittedName>
        <fullName evidence="2">Copper chaperone</fullName>
    </submittedName>
</protein>
<dbReference type="SUPFAM" id="SSF55008">
    <property type="entry name" value="HMA, heavy metal-associated domain"/>
    <property type="match status" value="1"/>
</dbReference>
<dbReference type="EMBL" id="BEXT01000001">
    <property type="protein sequence ID" value="GBC60599.1"/>
    <property type="molecule type" value="Genomic_DNA"/>
</dbReference>
<organism evidence="2 3">
    <name type="scientific">Desulfonema ishimotonii</name>
    <dbReference type="NCBI Taxonomy" id="45657"/>
    <lineage>
        <taxon>Bacteria</taxon>
        <taxon>Pseudomonadati</taxon>
        <taxon>Thermodesulfobacteriota</taxon>
        <taxon>Desulfobacteria</taxon>
        <taxon>Desulfobacterales</taxon>
        <taxon>Desulfococcaceae</taxon>
        <taxon>Desulfonema</taxon>
    </lineage>
</organism>
<dbReference type="InterPro" id="IPR036163">
    <property type="entry name" value="HMA_dom_sf"/>
</dbReference>
<dbReference type="Pfam" id="PF00403">
    <property type="entry name" value="HMA"/>
    <property type="match status" value="1"/>
</dbReference>
<name>A0A401FUF6_9BACT</name>
<dbReference type="InterPro" id="IPR000428">
    <property type="entry name" value="Cu-bd"/>
</dbReference>
<gene>
    <name evidence="2" type="ORF">DENIS_1556</name>
</gene>
<dbReference type="PRINTS" id="PR00944">
    <property type="entry name" value="CUEXPORT"/>
</dbReference>
<dbReference type="PROSITE" id="PS50846">
    <property type="entry name" value="HMA_2"/>
    <property type="match status" value="1"/>
</dbReference>
<proteinExistence type="predicted"/>
<sequence>MEKKTFNISNISCGHCTSAIENELSELPGVSGVRGDIESKSVTVEWEAPATLDQILATLKEINYPPAA</sequence>
<dbReference type="InterPro" id="IPR006121">
    <property type="entry name" value="HMA_dom"/>
</dbReference>
<dbReference type="Proteomes" id="UP000288096">
    <property type="component" value="Unassembled WGS sequence"/>
</dbReference>
<evidence type="ECO:0000259" key="1">
    <source>
        <dbReference type="PROSITE" id="PS50846"/>
    </source>
</evidence>
<accession>A0A401FUF6</accession>
<dbReference type="CDD" id="cd00371">
    <property type="entry name" value="HMA"/>
    <property type="match status" value="1"/>
</dbReference>
<dbReference type="GO" id="GO:0006825">
    <property type="term" value="P:copper ion transport"/>
    <property type="evidence" value="ECO:0007669"/>
    <property type="project" value="InterPro"/>
</dbReference>
<dbReference type="Gene3D" id="3.30.70.100">
    <property type="match status" value="1"/>
</dbReference>
<comment type="caution">
    <text evidence="2">The sequence shown here is derived from an EMBL/GenBank/DDBJ whole genome shotgun (WGS) entry which is preliminary data.</text>
</comment>
<dbReference type="AlphaFoldDB" id="A0A401FUF6"/>
<reference evidence="3" key="1">
    <citation type="submission" date="2017-11" db="EMBL/GenBank/DDBJ databases">
        <authorList>
            <person name="Watanabe M."/>
            <person name="Kojima H."/>
        </authorList>
    </citation>
    <scope>NUCLEOTIDE SEQUENCE [LARGE SCALE GENOMIC DNA]</scope>
    <source>
        <strain evidence="3">Tokyo 01</strain>
    </source>
</reference>